<reference evidence="3" key="1">
    <citation type="journal article" date="2023" name="Plant J.">
        <title>Genome sequences and population genomics provide insights into the demographic history, inbreeding, and mutation load of two 'living fossil' tree species of Dipteronia.</title>
        <authorList>
            <person name="Feng Y."/>
            <person name="Comes H.P."/>
            <person name="Chen J."/>
            <person name="Zhu S."/>
            <person name="Lu R."/>
            <person name="Zhang X."/>
            <person name="Li P."/>
            <person name="Qiu J."/>
            <person name="Olsen K.M."/>
            <person name="Qiu Y."/>
        </authorList>
    </citation>
    <scope>NUCLEOTIDE SEQUENCE</scope>
    <source>
        <strain evidence="3">KIB01</strain>
    </source>
</reference>
<dbReference type="PANTHER" id="PTHR28242">
    <property type="entry name" value="PHOSPHORELAY INTERMEDIATE PROTEIN YPD1"/>
    <property type="match status" value="1"/>
</dbReference>
<dbReference type="PANTHER" id="PTHR28242:SF46">
    <property type="entry name" value="PSEUDO HISTIDINE-CONTAINING PHOSPHOTRANSFER PROTEIN 6"/>
    <property type="match status" value="1"/>
</dbReference>
<sequence length="105" mass="12154">MVSELHKDWSSMTLLSNLSTEKEDESSSTSKAGDFEALVKSMHFNLQVKLDNDNYIQWKAQGVLDEQFLRLQQLQDESSPNIVSEVVNIYFHAYEKLLMNLRTLL</sequence>
<dbReference type="GO" id="GO:0005829">
    <property type="term" value="C:cytosol"/>
    <property type="evidence" value="ECO:0007669"/>
    <property type="project" value="UniProtKB-SubCell"/>
</dbReference>
<evidence type="ECO:0000313" key="3">
    <source>
        <dbReference type="EMBL" id="KAK2651637.1"/>
    </source>
</evidence>
<dbReference type="EMBL" id="JANJYI010000004">
    <property type="protein sequence ID" value="KAK2651637.1"/>
    <property type="molecule type" value="Genomic_DNA"/>
</dbReference>
<keyword evidence="1 2" id="KW-0902">Two-component regulatory system</keyword>
<evidence type="ECO:0000313" key="4">
    <source>
        <dbReference type="Proteomes" id="UP001280121"/>
    </source>
</evidence>
<keyword evidence="4" id="KW-1185">Reference proteome</keyword>
<dbReference type="GO" id="GO:0005634">
    <property type="term" value="C:nucleus"/>
    <property type="evidence" value="ECO:0007669"/>
    <property type="project" value="UniProtKB-SubCell"/>
</dbReference>
<dbReference type="InterPro" id="IPR036641">
    <property type="entry name" value="HPT_dom_sf"/>
</dbReference>
<evidence type="ECO:0000256" key="1">
    <source>
        <dbReference type="ARBA" id="ARBA00023012"/>
    </source>
</evidence>
<name>A0AAD9X2N3_9ROSI</name>
<comment type="subcellular location">
    <subcellularLocation>
        <location evidence="2">Cytoplasm</location>
        <location evidence="2">Cytosol</location>
    </subcellularLocation>
    <subcellularLocation>
        <location evidence="2">Nucleus</location>
    </subcellularLocation>
</comment>
<comment type="caution">
    <text evidence="3">The sequence shown here is derived from an EMBL/GenBank/DDBJ whole genome shotgun (WGS) entry which is preliminary data.</text>
</comment>
<dbReference type="GO" id="GO:0043424">
    <property type="term" value="F:protein histidine kinase binding"/>
    <property type="evidence" value="ECO:0007669"/>
    <property type="project" value="UniProtKB-UniRule"/>
</dbReference>
<comment type="domain">
    <text evidence="2">Histidine-containing phosphotransfer domain (HPt) contains an active histidine that mediates the phosphotransfer.</text>
</comment>
<dbReference type="AlphaFoldDB" id="A0AAD9X2N3"/>
<gene>
    <name evidence="3" type="ORF">Ddye_011493</name>
</gene>
<dbReference type="GO" id="GO:0009927">
    <property type="term" value="F:histidine phosphotransfer kinase activity"/>
    <property type="evidence" value="ECO:0007669"/>
    <property type="project" value="UniProtKB-UniRule"/>
</dbReference>
<protein>
    <recommendedName>
        <fullName evidence="2">Histidine-containing phosphotransfer protein</fullName>
    </recommendedName>
</protein>
<dbReference type="Proteomes" id="UP001280121">
    <property type="component" value="Unassembled WGS sequence"/>
</dbReference>
<accession>A0AAD9X2N3</accession>
<proteinExistence type="predicted"/>
<keyword evidence="2" id="KW-0932">Cytokinin signaling pathway</keyword>
<organism evidence="3 4">
    <name type="scientific">Dipteronia dyeriana</name>
    <dbReference type="NCBI Taxonomy" id="168575"/>
    <lineage>
        <taxon>Eukaryota</taxon>
        <taxon>Viridiplantae</taxon>
        <taxon>Streptophyta</taxon>
        <taxon>Embryophyta</taxon>
        <taxon>Tracheophyta</taxon>
        <taxon>Spermatophyta</taxon>
        <taxon>Magnoliopsida</taxon>
        <taxon>eudicotyledons</taxon>
        <taxon>Gunneridae</taxon>
        <taxon>Pentapetalae</taxon>
        <taxon>rosids</taxon>
        <taxon>malvids</taxon>
        <taxon>Sapindales</taxon>
        <taxon>Sapindaceae</taxon>
        <taxon>Hippocastanoideae</taxon>
        <taxon>Acereae</taxon>
        <taxon>Dipteronia</taxon>
    </lineage>
</organism>
<dbReference type="Gene3D" id="1.20.120.160">
    <property type="entry name" value="HPT domain"/>
    <property type="match status" value="1"/>
</dbReference>
<dbReference type="GO" id="GO:0000160">
    <property type="term" value="P:phosphorelay signal transduction system"/>
    <property type="evidence" value="ECO:0007669"/>
    <property type="project" value="UniProtKB-UniRule"/>
</dbReference>
<evidence type="ECO:0000256" key="2">
    <source>
        <dbReference type="RuleBase" id="RU369004"/>
    </source>
</evidence>
<dbReference type="InterPro" id="IPR045871">
    <property type="entry name" value="AHP1-5/YPD1"/>
</dbReference>
<dbReference type="GO" id="GO:0009736">
    <property type="term" value="P:cytokinin-activated signaling pathway"/>
    <property type="evidence" value="ECO:0007669"/>
    <property type="project" value="UniProtKB-KW"/>
</dbReference>
<comment type="function">
    <text evidence="2">Functions as a two-component phosphorelay mediators between cytokinin sensor histidine kinases and response regulators (B-type ARRs). Plays an important role in propagating cytokinin signal transduction.</text>
</comment>